<dbReference type="PANTHER" id="PTHR45266:SF3">
    <property type="entry name" value="OXALOACETATE DECARBOXYLASE ALPHA CHAIN"/>
    <property type="match status" value="1"/>
</dbReference>
<dbReference type="PANTHER" id="PTHR45266">
    <property type="entry name" value="OXALOACETATE DECARBOXYLASE ALPHA CHAIN"/>
    <property type="match status" value="1"/>
</dbReference>
<keyword evidence="1" id="KW-0092">Biotin</keyword>
<dbReference type="InterPro" id="IPR001882">
    <property type="entry name" value="Biotin_BS"/>
</dbReference>
<keyword evidence="5" id="KW-1185">Reference proteome</keyword>
<dbReference type="AlphaFoldDB" id="A0A5C5XYF7"/>
<dbReference type="InterPro" id="IPR000089">
    <property type="entry name" value="Biotin_lipoyl"/>
</dbReference>
<dbReference type="InterPro" id="IPR011053">
    <property type="entry name" value="Single_hybrid_motif"/>
</dbReference>
<evidence type="ECO:0000313" key="4">
    <source>
        <dbReference type="EMBL" id="TWT66965.1"/>
    </source>
</evidence>
<reference evidence="4 5" key="1">
    <citation type="submission" date="2019-02" db="EMBL/GenBank/DDBJ databases">
        <title>Deep-cultivation of Planctomycetes and their phenomic and genomic characterization uncovers novel biology.</title>
        <authorList>
            <person name="Wiegand S."/>
            <person name="Jogler M."/>
            <person name="Boedeker C."/>
            <person name="Pinto D."/>
            <person name="Vollmers J."/>
            <person name="Rivas-Marin E."/>
            <person name="Kohn T."/>
            <person name="Peeters S.H."/>
            <person name="Heuer A."/>
            <person name="Rast P."/>
            <person name="Oberbeckmann S."/>
            <person name="Bunk B."/>
            <person name="Jeske O."/>
            <person name="Meyerdierks A."/>
            <person name="Storesund J.E."/>
            <person name="Kallscheuer N."/>
            <person name="Luecker S."/>
            <person name="Lage O.M."/>
            <person name="Pohl T."/>
            <person name="Merkel B.J."/>
            <person name="Hornburger P."/>
            <person name="Mueller R.-W."/>
            <person name="Bruemmer F."/>
            <person name="Labrenz M."/>
            <person name="Spormann A.M."/>
            <person name="Op Den Camp H."/>
            <person name="Overmann J."/>
            <person name="Amann R."/>
            <person name="Jetten M.S.M."/>
            <person name="Mascher T."/>
            <person name="Medema M.H."/>
            <person name="Devos D.P."/>
            <person name="Kaster A.-K."/>
            <person name="Ovreas L."/>
            <person name="Rohde M."/>
            <person name="Galperin M.Y."/>
            <person name="Jogler C."/>
        </authorList>
    </citation>
    <scope>NUCLEOTIDE SEQUENCE [LARGE SCALE GENOMIC DNA]</scope>
    <source>
        <strain evidence="4 5">Pla123a</strain>
    </source>
</reference>
<name>A0A5C5XYF7_9BACT</name>
<evidence type="ECO:0000256" key="2">
    <source>
        <dbReference type="SAM" id="MobiDB-lite"/>
    </source>
</evidence>
<dbReference type="Gene3D" id="2.40.50.100">
    <property type="match status" value="1"/>
</dbReference>
<accession>A0A5C5XYF7</accession>
<dbReference type="CDD" id="cd06850">
    <property type="entry name" value="biotinyl_domain"/>
    <property type="match status" value="1"/>
</dbReference>
<dbReference type="Proteomes" id="UP000318478">
    <property type="component" value="Unassembled WGS sequence"/>
</dbReference>
<gene>
    <name evidence="4" type="ORF">Pla123a_43940</name>
</gene>
<protein>
    <submittedName>
        <fullName evidence="4">Methylmalonyl-CoA carboxyltransferase 1.3S subunit</fullName>
        <ecNumber evidence="4">2.1.3.1</ecNumber>
    </submittedName>
</protein>
<sequence length="137" mass="13876">MKLRINVEGKTYEVEVEILEEGPPGPLYGSTSVHGSTVIGGATPAAAAPPAPPAEKAPAAPAPSGGSDRCVKAPIAGVIVQPLVAPGDAVAVNQVLLTMEAMKMETNVASPLDGKVRTVRVSPGESVKAGQVLIEFE</sequence>
<dbReference type="InterPro" id="IPR050709">
    <property type="entry name" value="Biotin_Carboxyl_Carrier/Decarb"/>
</dbReference>
<comment type="caution">
    <text evidence="4">The sequence shown here is derived from an EMBL/GenBank/DDBJ whole genome shotgun (WGS) entry which is preliminary data.</text>
</comment>
<evidence type="ECO:0000313" key="5">
    <source>
        <dbReference type="Proteomes" id="UP000318478"/>
    </source>
</evidence>
<dbReference type="FunFam" id="2.40.50.100:FF:000003">
    <property type="entry name" value="Acetyl-CoA carboxylase biotin carboxyl carrier protein"/>
    <property type="match status" value="1"/>
</dbReference>
<keyword evidence="4" id="KW-0808">Transferase</keyword>
<dbReference type="RefSeq" id="WP_146590933.1">
    <property type="nucleotide sequence ID" value="NZ_SJPO01000013.1"/>
</dbReference>
<dbReference type="PROSITE" id="PS00188">
    <property type="entry name" value="BIOTIN"/>
    <property type="match status" value="1"/>
</dbReference>
<dbReference type="SUPFAM" id="SSF51230">
    <property type="entry name" value="Single hybrid motif"/>
    <property type="match status" value="1"/>
</dbReference>
<feature type="domain" description="Lipoyl-binding" evidence="3">
    <location>
        <begin position="61"/>
        <end position="137"/>
    </location>
</feature>
<proteinExistence type="predicted"/>
<dbReference type="GO" id="GO:0047154">
    <property type="term" value="F:methylmalonyl-CoA carboxytransferase activity"/>
    <property type="evidence" value="ECO:0007669"/>
    <property type="project" value="UniProtKB-EC"/>
</dbReference>
<evidence type="ECO:0000256" key="1">
    <source>
        <dbReference type="ARBA" id="ARBA00023267"/>
    </source>
</evidence>
<dbReference type="PROSITE" id="PS50968">
    <property type="entry name" value="BIOTINYL_LIPOYL"/>
    <property type="match status" value="1"/>
</dbReference>
<evidence type="ECO:0000259" key="3">
    <source>
        <dbReference type="PROSITE" id="PS50968"/>
    </source>
</evidence>
<dbReference type="EC" id="2.1.3.1" evidence="4"/>
<dbReference type="OrthoDB" id="9760256at2"/>
<feature type="region of interest" description="Disordered" evidence="2">
    <location>
        <begin position="27"/>
        <end position="67"/>
    </location>
</feature>
<dbReference type="Pfam" id="PF00364">
    <property type="entry name" value="Biotin_lipoyl"/>
    <property type="match status" value="1"/>
</dbReference>
<organism evidence="4 5">
    <name type="scientific">Posidoniimonas polymericola</name>
    <dbReference type="NCBI Taxonomy" id="2528002"/>
    <lineage>
        <taxon>Bacteria</taxon>
        <taxon>Pseudomonadati</taxon>
        <taxon>Planctomycetota</taxon>
        <taxon>Planctomycetia</taxon>
        <taxon>Pirellulales</taxon>
        <taxon>Lacipirellulaceae</taxon>
        <taxon>Posidoniimonas</taxon>
    </lineage>
</organism>
<dbReference type="EMBL" id="SJPO01000013">
    <property type="protein sequence ID" value="TWT66965.1"/>
    <property type="molecule type" value="Genomic_DNA"/>
</dbReference>